<feature type="signal peptide" evidence="3">
    <location>
        <begin position="1"/>
        <end position="28"/>
    </location>
</feature>
<dbReference type="Proteomes" id="UP000198534">
    <property type="component" value="Unassembled WGS sequence"/>
</dbReference>
<dbReference type="STRING" id="1048340.SAMN05444487_10843"/>
<keyword evidence="1 3" id="KW-0732">Signal</keyword>
<evidence type="ECO:0000313" key="5">
    <source>
        <dbReference type="EMBL" id="SDW95818.1"/>
    </source>
</evidence>
<feature type="coiled-coil region" evidence="2">
    <location>
        <begin position="33"/>
        <end position="102"/>
    </location>
</feature>
<proteinExistence type="predicted"/>
<gene>
    <name evidence="5" type="ORF">SAMN05444487_10843</name>
</gene>
<dbReference type="Pfam" id="PF05257">
    <property type="entry name" value="CHAP"/>
    <property type="match status" value="1"/>
</dbReference>
<name>A0A1H2XT94_9BACL</name>
<dbReference type="InterPro" id="IPR007921">
    <property type="entry name" value="CHAP_dom"/>
</dbReference>
<evidence type="ECO:0000256" key="3">
    <source>
        <dbReference type="SAM" id="SignalP"/>
    </source>
</evidence>
<dbReference type="InterPro" id="IPR057309">
    <property type="entry name" value="PcsB_CC"/>
</dbReference>
<evidence type="ECO:0000313" key="6">
    <source>
        <dbReference type="Proteomes" id="UP000198534"/>
    </source>
</evidence>
<dbReference type="AlphaFoldDB" id="A0A1H2XT94"/>
<keyword evidence="2" id="KW-0175">Coiled coil</keyword>
<evidence type="ECO:0000256" key="2">
    <source>
        <dbReference type="SAM" id="Coils"/>
    </source>
</evidence>
<dbReference type="Pfam" id="PF24568">
    <property type="entry name" value="CC_PcsB"/>
    <property type="match status" value="1"/>
</dbReference>
<dbReference type="Gene3D" id="3.90.1720.10">
    <property type="entry name" value="endopeptidase domain like (from Nostoc punctiforme)"/>
    <property type="match status" value="1"/>
</dbReference>
<dbReference type="Gene3D" id="6.10.250.3150">
    <property type="match status" value="1"/>
</dbReference>
<protein>
    <submittedName>
        <fullName evidence="5">Surface antigen</fullName>
    </submittedName>
</protein>
<dbReference type="PROSITE" id="PS50911">
    <property type="entry name" value="CHAP"/>
    <property type="match status" value="1"/>
</dbReference>
<evidence type="ECO:0000256" key="1">
    <source>
        <dbReference type="ARBA" id="ARBA00022729"/>
    </source>
</evidence>
<dbReference type="EMBL" id="FNNQ01000008">
    <property type="protein sequence ID" value="SDW95818.1"/>
    <property type="molecule type" value="Genomic_DNA"/>
</dbReference>
<dbReference type="InterPro" id="IPR038765">
    <property type="entry name" value="Papain-like_cys_pep_sf"/>
</dbReference>
<reference evidence="5 6" key="1">
    <citation type="submission" date="2016-10" db="EMBL/GenBank/DDBJ databases">
        <authorList>
            <person name="de Groot N.N."/>
        </authorList>
    </citation>
    <scope>NUCLEOTIDE SEQUENCE [LARGE SCALE GENOMIC DNA]</scope>
    <source>
        <strain evidence="5 6">DSM 45610</strain>
    </source>
</reference>
<accession>A0A1H2XT94</accession>
<organism evidence="5 6">
    <name type="scientific">Marininema mesophilum</name>
    <dbReference type="NCBI Taxonomy" id="1048340"/>
    <lineage>
        <taxon>Bacteria</taxon>
        <taxon>Bacillati</taxon>
        <taxon>Bacillota</taxon>
        <taxon>Bacilli</taxon>
        <taxon>Bacillales</taxon>
        <taxon>Thermoactinomycetaceae</taxon>
        <taxon>Marininema</taxon>
    </lineage>
</organism>
<feature type="domain" description="Peptidase C51" evidence="4">
    <location>
        <begin position="218"/>
        <end position="348"/>
    </location>
</feature>
<feature type="coiled-coil region" evidence="2">
    <location>
        <begin position="152"/>
        <end position="218"/>
    </location>
</feature>
<dbReference type="OrthoDB" id="2389353at2"/>
<dbReference type="RefSeq" id="WP_091739582.1">
    <property type="nucleotide sequence ID" value="NZ_FNNQ01000008.1"/>
</dbReference>
<evidence type="ECO:0000259" key="4">
    <source>
        <dbReference type="PROSITE" id="PS50911"/>
    </source>
</evidence>
<sequence>MKRSFLVGILAASLLGGLMPIESTHAHAASDKVDSKKSELKVVKKKKEQVKEEIEKLKEKIKPSKEKVEKIEKEISKTNKKIYEAEKKKKENEEELKYYEQLFKDRLKLVFQQGEMGTLESLLNAKSFSSFLDRFETLRLILARDRRLFDKYDQIRKDQEALKLKHKELAEKQKDKAENARKIYEKVQGEIEKTKGKLSKLDNKADSLQSEMDSLTMVSASLYPYKYASTSGVDPWQFYNRQCTSFVAWRMNQHGLKFDNNMQGGHFGNAENWDENARSIGMTVNNKPAVGAIAQFDPGVGGAGSIGHVAYVTEVKGSSVEVEEYNLETPYGFGKRVIPASSVSNFIHVR</sequence>
<feature type="chain" id="PRO_5011713655" evidence="3">
    <location>
        <begin position="29"/>
        <end position="350"/>
    </location>
</feature>
<keyword evidence="6" id="KW-1185">Reference proteome</keyword>
<dbReference type="SUPFAM" id="SSF54001">
    <property type="entry name" value="Cysteine proteinases"/>
    <property type="match status" value="1"/>
</dbReference>